<dbReference type="GO" id="GO:0008203">
    <property type="term" value="P:cholesterol metabolic process"/>
    <property type="evidence" value="ECO:0007669"/>
    <property type="project" value="UniProtKB-KW"/>
</dbReference>
<evidence type="ECO:0000256" key="10">
    <source>
        <dbReference type="ARBA" id="ARBA00022824"/>
    </source>
</evidence>
<keyword evidence="9" id="KW-0677">Repeat</keyword>
<evidence type="ECO:0000256" key="8">
    <source>
        <dbReference type="ARBA" id="ARBA00022692"/>
    </source>
</evidence>
<feature type="domain" description="SSD" evidence="23">
    <location>
        <begin position="267"/>
        <end position="425"/>
    </location>
</feature>
<feature type="transmembrane region" description="Helical" evidence="22">
    <location>
        <begin position="658"/>
        <end position="677"/>
    </location>
</feature>
<protein>
    <recommendedName>
        <fullName evidence="5">Sterol regulatory element-binding protein cleavage-activating protein</fullName>
    </recommendedName>
</protein>
<evidence type="ECO:0000256" key="16">
    <source>
        <dbReference type="ARBA" id="ARBA00023166"/>
    </source>
</evidence>
<keyword evidence="6" id="KW-0153">Cholesterol metabolism</keyword>
<evidence type="ECO:0000256" key="15">
    <source>
        <dbReference type="ARBA" id="ARBA00023136"/>
    </source>
</evidence>
<evidence type="ECO:0000256" key="19">
    <source>
        <dbReference type="ARBA" id="ARBA00045958"/>
    </source>
</evidence>
<dbReference type="GO" id="GO:0005789">
    <property type="term" value="C:endoplasmic reticulum membrane"/>
    <property type="evidence" value="ECO:0007669"/>
    <property type="project" value="UniProtKB-SubCell"/>
</dbReference>
<comment type="similarity">
    <text evidence="4">Belongs to the WD repeat SCAP family.</text>
</comment>
<evidence type="ECO:0000256" key="6">
    <source>
        <dbReference type="ARBA" id="ARBA00022548"/>
    </source>
</evidence>
<dbReference type="Pfam" id="PF12349">
    <property type="entry name" value="Sterol-sensing"/>
    <property type="match status" value="1"/>
</dbReference>
<dbReference type="SMART" id="SM00320">
    <property type="entry name" value="WD40"/>
    <property type="match status" value="4"/>
</dbReference>
<feature type="compositionally biased region" description="Pro residues" evidence="21">
    <location>
        <begin position="445"/>
        <end position="465"/>
    </location>
</feature>
<proteinExistence type="inferred from homology"/>
<dbReference type="Pfam" id="PF24017">
    <property type="entry name" value="Beta-prop_SCAP"/>
    <property type="match status" value="1"/>
</dbReference>
<dbReference type="InterPro" id="IPR030225">
    <property type="entry name" value="SCAP"/>
</dbReference>
<keyword evidence="18" id="KW-0753">Steroid metabolism</keyword>
<dbReference type="GO" id="GO:0012507">
    <property type="term" value="C:ER to Golgi transport vesicle membrane"/>
    <property type="evidence" value="ECO:0007669"/>
    <property type="project" value="UniProtKB-SubCell"/>
</dbReference>
<dbReference type="InterPro" id="IPR036322">
    <property type="entry name" value="WD40_repeat_dom_sf"/>
</dbReference>
<evidence type="ECO:0000256" key="20">
    <source>
        <dbReference type="PROSITE-ProRule" id="PRU00221"/>
    </source>
</evidence>
<feature type="transmembrane region" description="Helical" evidence="22">
    <location>
        <begin position="334"/>
        <end position="358"/>
    </location>
</feature>
<dbReference type="Pfam" id="PF00400">
    <property type="entry name" value="WD40"/>
    <property type="match status" value="1"/>
</dbReference>
<evidence type="ECO:0000259" key="23">
    <source>
        <dbReference type="PROSITE" id="PS50156"/>
    </source>
</evidence>
<keyword evidence="7 20" id="KW-0853">WD repeat</keyword>
<evidence type="ECO:0000313" key="25">
    <source>
        <dbReference type="Proteomes" id="UP001228049"/>
    </source>
</evidence>
<evidence type="ECO:0000256" key="4">
    <source>
        <dbReference type="ARBA" id="ARBA00007410"/>
    </source>
</evidence>
<keyword evidence="17" id="KW-0325">Glycoprotein</keyword>
<name>A0AAD9FDN1_DISEL</name>
<keyword evidence="12" id="KW-0333">Golgi apparatus</keyword>
<evidence type="ECO:0000256" key="21">
    <source>
        <dbReference type="SAM" id="MobiDB-lite"/>
    </source>
</evidence>
<evidence type="ECO:0000256" key="9">
    <source>
        <dbReference type="ARBA" id="ARBA00022737"/>
    </source>
</evidence>
<feature type="transmembrane region" description="Helical" evidence="22">
    <location>
        <begin position="379"/>
        <end position="397"/>
    </location>
</feature>
<evidence type="ECO:0000256" key="14">
    <source>
        <dbReference type="ARBA" id="ARBA00023121"/>
    </source>
</evidence>
<dbReference type="PANTHER" id="PTHR46378:SF1">
    <property type="entry name" value="STEROL REGULATORY ELEMENT-BINDING PROTEIN CLEAVAGE-ACTIVATING PROTEIN"/>
    <property type="match status" value="1"/>
</dbReference>
<dbReference type="Pfam" id="PF24006">
    <property type="entry name" value="SCAP_N"/>
    <property type="match status" value="1"/>
</dbReference>
<dbReference type="GO" id="GO:0032934">
    <property type="term" value="F:sterol binding"/>
    <property type="evidence" value="ECO:0007669"/>
    <property type="project" value="InterPro"/>
</dbReference>
<keyword evidence="11 22" id="KW-1133">Transmembrane helix</keyword>
<feature type="region of interest" description="Disordered" evidence="21">
    <location>
        <begin position="557"/>
        <end position="604"/>
    </location>
</feature>
<dbReference type="AlphaFoldDB" id="A0AAD9FDN1"/>
<dbReference type="Proteomes" id="UP001228049">
    <property type="component" value="Unassembled WGS sequence"/>
</dbReference>
<dbReference type="PROSITE" id="PS50082">
    <property type="entry name" value="WD_REPEATS_2"/>
    <property type="match status" value="1"/>
</dbReference>
<comment type="caution">
    <text evidence="24">The sequence shown here is derived from an EMBL/GenBank/DDBJ whole genome shotgun (WGS) entry which is preliminary data.</text>
</comment>
<evidence type="ECO:0000256" key="1">
    <source>
        <dbReference type="ARBA" id="ARBA00004477"/>
    </source>
</evidence>
<evidence type="ECO:0000256" key="11">
    <source>
        <dbReference type="ARBA" id="ARBA00022989"/>
    </source>
</evidence>
<dbReference type="GO" id="GO:0032933">
    <property type="term" value="P:SREBP signaling pathway"/>
    <property type="evidence" value="ECO:0007669"/>
    <property type="project" value="InterPro"/>
</dbReference>
<feature type="region of interest" description="Disordered" evidence="21">
    <location>
        <begin position="441"/>
        <end position="470"/>
    </location>
</feature>
<evidence type="ECO:0000256" key="13">
    <source>
        <dbReference type="ARBA" id="ARBA00023098"/>
    </source>
</evidence>
<dbReference type="GO" id="GO:0032936">
    <property type="term" value="C:SREBP-SCAP complex"/>
    <property type="evidence" value="ECO:0007669"/>
    <property type="project" value="TreeGrafter"/>
</dbReference>
<dbReference type="Gene3D" id="2.130.10.10">
    <property type="entry name" value="YVTN repeat-like/Quinoprotein amine dehydrogenase"/>
    <property type="match status" value="2"/>
</dbReference>
<dbReference type="GO" id="GO:0000139">
    <property type="term" value="C:Golgi membrane"/>
    <property type="evidence" value="ECO:0007669"/>
    <property type="project" value="UniProtKB-SubCell"/>
</dbReference>
<feature type="transmembrane region" description="Helical" evidence="22">
    <location>
        <begin position="296"/>
        <end position="322"/>
    </location>
</feature>
<dbReference type="EMBL" id="JASDAP010000010">
    <property type="protein sequence ID" value="KAK1894830.1"/>
    <property type="molecule type" value="Genomic_DNA"/>
</dbReference>
<dbReference type="InterPro" id="IPR057041">
    <property type="entry name" value="SCAP_N"/>
</dbReference>
<dbReference type="InterPro" id="IPR015943">
    <property type="entry name" value="WD40/YVTN_repeat-like_dom_sf"/>
</dbReference>
<keyword evidence="13" id="KW-0443">Lipid metabolism</keyword>
<dbReference type="InterPro" id="IPR001680">
    <property type="entry name" value="WD40_rpt"/>
</dbReference>
<feature type="transmembrane region" description="Helical" evidence="22">
    <location>
        <begin position="496"/>
        <end position="514"/>
    </location>
</feature>
<dbReference type="InterPro" id="IPR053958">
    <property type="entry name" value="HMGCR/SNAP/NPC1-like_SSD"/>
</dbReference>
<dbReference type="SUPFAM" id="SSF82866">
    <property type="entry name" value="Multidrug efflux transporter AcrB transmembrane domain"/>
    <property type="match status" value="1"/>
</dbReference>
<keyword evidence="15 22" id="KW-0472">Membrane</keyword>
<evidence type="ECO:0000256" key="18">
    <source>
        <dbReference type="ARBA" id="ARBA00023221"/>
    </source>
</evidence>
<feature type="region of interest" description="Disordered" evidence="21">
    <location>
        <begin position="827"/>
        <end position="852"/>
    </location>
</feature>
<evidence type="ECO:0000256" key="17">
    <source>
        <dbReference type="ARBA" id="ARBA00023180"/>
    </source>
</evidence>
<keyword evidence="8 22" id="KW-0812">Transmembrane</keyword>
<feature type="repeat" description="WD" evidence="20">
    <location>
        <begin position="1010"/>
        <end position="1032"/>
    </location>
</feature>
<feature type="transmembrane region" description="Helical" evidence="22">
    <location>
        <begin position="263"/>
        <end position="284"/>
    </location>
</feature>
<feature type="transmembrane region" description="Helical" evidence="22">
    <location>
        <begin position="20"/>
        <end position="45"/>
    </location>
</feature>
<comment type="subcellular location">
    <subcellularLocation>
        <location evidence="2">Cytoplasmic vesicle</location>
        <location evidence="2">COPII-coated vesicle membrane</location>
        <topology evidence="2">Multi-pass membrane protein</topology>
    </subcellularLocation>
    <subcellularLocation>
        <location evidence="1">Endoplasmic reticulum membrane</location>
        <topology evidence="1">Multi-pass membrane protein</topology>
    </subcellularLocation>
    <subcellularLocation>
        <location evidence="3">Golgi apparatus membrane</location>
        <topology evidence="3">Multi-pass membrane protein</topology>
    </subcellularLocation>
</comment>
<keyword evidence="10" id="KW-0256">Endoplasmic reticulum</keyword>
<evidence type="ECO:0000313" key="24">
    <source>
        <dbReference type="EMBL" id="KAK1894830.1"/>
    </source>
</evidence>
<evidence type="ECO:0000256" key="5">
    <source>
        <dbReference type="ARBA" id="ARBA00019541"/>
    </source>
</evidence>
<keyword evidence="25" id="KW-1185">Reference proteome</keyword>
<dbReference type="GO" id="GO:0045540">
    <property type="term" value="P:regulation of cholesterol biosynthetic process"/>
    <property type="evidence" value="ECO:0007669"/>
    <property type="project" value="TreeGrafter"/>
</dbReference>
<reference evidence="24" key="1">
    <citation type="submission" date="2023-04" db="EMBL/GenBank/DDBJ databases">
        <title>Chromosome-level genome of Chaenocephalus aceratus.</title>
        <authorList>
            <person name="Park H."/>
        </authorList>
    </citation>
    <scope>NUCLEOTIDE SEQUENCE</scope>
    <source>
        <strain evidence="24">DE</strain>
        <tissue evidence="24">Muscle</tissue>
    </source>
</reference>
<evidence type="ECO:0000256" key="22">
    <source>
        <dbReference type="SAM" id="Phobius"/>
    </source>
</evidence>
<sequence>MTLRERLREKISAAFYRHGLLCASYPVPIILFTSASILTCCYPLLRLPLPGTGPVEFTTGGRDYSVPSHEPQGDLGERPDWQVLVKAAVSPWDSSLVPVDVFRSPLSRAFSLLEEIRNHVHSDGSGVRSLESLCLQVTDLFPGLRRMQSVLPEHGCLLVSPGNYWQNQQELFDSDPDLLKTIQKHEPKGLSTSATLRDLLFGVPGKYTGVSHYNRKRVVTYTITIVLSTYDASLRSRLKQLHPSANCSLRDDHMVHVHFKEEIGIAELIPLVTTYIILFAYIYFSTRKIDMVKSKWGLALAAVVTVLSSLLMSVGLCTLFGLTPTLNGGEIFPYLVVVIGLENVLVLTKSVVSTPVDLEVKLRIAQGLSNESWSIMKNMATELCIILIGYFTLVPAIQEFCLFAVVGLVSDFFLQMFFFTTVLSIDIRRMELADLNRRLPAEAGLPPPKPGPLRPREAPPPPRPSPHTITLQTPAFRNLRLPKRLRVVYFLARTRLAQRIIMVGTVIWIGILVYTDPAGIRTYLAAQVSEQSPLGDPGGGALPPHLGGAPVFRGVDPTSTLSIHPAPDPTPLPDNHSQGHHDGAGRAGPLPQPPPPAVPQITWGPEDQEGWRRLSFRHWPSLFSYYNITLAKRYISILPVIPVTVSADLQTDLTLYKVAALGLAAGVLLVLLLFCLYRVLCPRNYGQNGVSHGRRRRGELPCDDYGYSPPVSEISPLLLRGHSMDIECLASDGMLLASCCLAGQIRVWDAQTGDCLTVIPRQGDGLSEEDGFPLRRRSAPSRPTLFTDQPDLTPLIDTNFASQPPSHLCTPPPSHLCTPPRDGFDFGGLRRPSGGDASASLTPERGSAAGTQATADWESSVWALELRGNLIAAGRSSGKLELWDAVEGSLRCVNEDGGSGITALAFLNNRIVAARLNGSLDFFTVEINKPLGLLQYRGAPGRGTMPPSPCYSSEDVISCQLTRSVQCAHQKPITVLRAAAGRVVTGSQDHTVRIYRLEDSVVHPKKTMVLASGGQDGAICLWDVLTGSRVSHVYGHRGDVTSLVCTTSCVISSGLDDLICIWDRSTGIKLYSIQQEAGCGASLGVISESLLVTGGQGCVSFWDLNFGDLLQTVYLGQSSDGQGVRQLLVLDNAAIICDFGSELSLVYVPSVLEKLD</sequence>
<dbReference type="InterPro" id="IPR000731">
    <property type="entry name" value="SSD"/>
</dbReference>
<dbReference type="PANTHER" id="PTHR46378">
    <property type="entry name" value="STEROL REGULATORY ELEMENT-BINDING PROTEIN CLEAVAGE-ACTIVATING PROTEIN"/>
    <property type="match status" value="1"/>
</dbReference>
<keyword evidence="14" id="KW-0446">Lipid-binding</keyword>
<evidence type="ECO:0000256" key="7">
    <source>
        <dbReference type="ARBA" id="ARBA00022574"/>
    </source>
</evidence>
<evidence type="ECO:0000256" key="2">
    <source>
        <dbReference type="ARBA" id="ARBA00004557"/>
    </source>
</evidence>
<evidence type="ECO:0000256" key="12">
    <source>
        <dbReference type="ARBA" id="ARBA00023034"/>
    </source>
</evidence>
<dbReference type="SUPFAM" id="SSF50978">
    <property type="entry name" value="WD40 repeat-like"/>
    <property type="match status" value="1"/>
</dbReference>
<comment type="function">
    <text evidence="19">Escort protein required for cholesterol as well as lipid homeostasis. Regulates export of the SCAP-SREBP complex from the endoplasmic reticulum to the Golgi upon low cholesterol, thereby regulating the processing of sterol regulatory element-binding proteins (SREBPs) SREBF1/SREBP1 and SREBF2/SREBP2. At high sterol concentrations, formation of a ternary complex with INSIG (INSIG1 or INSIG2) leads to mask the ER export signal in SCAP, promoting retention of the complex in the endoplasmic reticulum. Low sterol concentrations trigger release of INSIG, a conformational change in the SSD domain of SCAP, unmasking of the ER export signal, promoting recruitment into COPII-coated vesicles and transport of the SCAP-SREBP to the Golgi: in the Golgi, SREBPs are then processed, releasing the transcription factor fragment of SREBPs from the membrane, its import into the nucleus and up-regulation of LDLR, INSIG1 and the mevalonate pathway. Binds cholesterol via its SSD domain.</text>
</comment>
<evidence type="ECO:0000256" key="3">
    <source>
        <dbReference type="ARBA" id="ARBA00004653"/>
    </source>
</evidence>
<organism evidence="24 25">
    <name type="scientific">Dissostichus eleginoides</name>
    <name type="common">Patagonian toothfish</name>
    <name type="synonym">Dissostichus amissus</name>
    <dbReference type="NCBI Taxonomy" id="100907"/>
    <lineage>
        <taxon>Eukaryota</taxon>
        <taxon>Metazoa</taxon>
        <taxon>Chordata</taxon>
        <taxon>Craniata</taxon>
        <taxon>Vertebrata</taxon>
        <taxon>Euteleostomi</taxon>
        <taxon>Actinopterygii</taxon>
        <taxon>Neopterygii</taxon>
        <taxon>Teleostei</taxon>
        <taxon>Neoteleostei</taxon>
        <taxon>Acanthomorphata</taxon>
        <taxon>Eupercaria</taxon>
        <taxon>Perciformes</taxon>
        <taxon>Notothenioidei</taxon>
        <taxon>Nototheniidae</taxon>
        <taxon>Dissostichus</taxon>
    </lineage>
</organism>
<dbReference type="FunFam" id="2.130.10.10:FF:000391">
    <property type="entry name" value="sterol regulatory element-binding protein cleavage-activating protein-like"/>
    <property type="match status" value="1"/>
</dbReference>
<keyword evidence="16" id="KW-1207">Sterol metabolism</keyword>
<accession>A0AAD9FDN1</accession>
<gene>
    <name evidence="24" type="ORF">KUDE01_020287</name>
</gene>
<dbReference type="InterPro" id="IPR057042">
    <property type="entry name" value="Beta-prop_SCAP"/>
</dbReference>
<dbReference type="PROSITE" id="PS50156">
    <property type="entry name" value="SSD"/>
    <property type="match status" value="1"/>
</dbReference>
<feature type="region of interest" description="Disordered" evidence="21">
    <location>
        <begin position="767"/>
        <end position="790"/>
    </location>
</feature>